<evidence type="ECO:0000313" key="15">
    <source>
        <dbReference type="Proteomes" id="UP000058636"/>
    </source>
</evidence>
<evidence type="ECO:0000256" key="2">
    <source>
        <dbReference type="ARBA" id="ARBA00004987"/>
    </source>
</evidence>
<feature type="binding site" evidence="11">
    <location>
        <position position="165"/>
    </location>
    <ligand>
        <name>substrate</name>
    </ligand>
</feature>
<evidence type="ECO:0000256" key="8">
    <source>
        <dbReference type="ARBA" id="ARBA00023295"/>
    </source>
</evidence>
<evidence type="ECO:0000256" key="1">
    <source>
        <dbReference type="ARBA" id="ARBA00000448"/>
    </source>
</evidence>
<dbReference type="PATRIC" id="fig|93930.3.peg.1787"/>
<dbReference type="PANTHER" id="PTHR10353">
    <property type="entry name" value="GLYCOSYL HYDROLASE"/>
    <property type="match status" value="1"/>
</dbReference>
<evidence type="ECO:0000256" key="11">
    <source>
        <dbReference type="PIRSR" id="PIRSR617736-2"/>
    </source>
</evidence>
<feature type="binding site" evidence="11">
    <location>
        <position position="20"/>
    </location>
    <ligand>
        <name>substrate</name>
    </ligand>
</feature>
<feature type="active site" description="Proton donor" evidence="10">
    <location>
        <position position="166"/>
    </location>
</feature>
<sequence>MIVKKFPEGFLWGVATASYQIEGSPLADGAGMSIWHTFSHTPGNVKNGDTGDVACDHYNRWKEDIEIIEKIGAKAYRFSISWPRILPEGTGKVNQKGLDFYNRIIDTLLEKNVTPFITIYHWDLPFSLQLKGGWANRDIADWFAEYSRVLFENFGDRVKHWITLNEPWVVAIVGHLYGVHAPGMKDIYVAFHTVHNLLRAHAKSVKVFRETVKDGKIGIVFNNGYFEPASEREEDIRAARFMHQFNNYPLFLNPIYRGEYPDLVLEFAREYLPRNYEDDMEEIKQEIDFVGLNYYSGHMVKYDPNSPARVSFVERNLPKTAMGWEIVPEGIYWILKGVKEEYNPQEVYITENGAAFDDVVSEGGKVHDQNRIDYLRAHIEQVWRAIQDGVPLKGYFVWSLLDNFEWAEGYSKRFGIVYVDYNTQKRIIKDSGYWYSNVIKNNGLTD</sequence>
<accession>A0A117L2T0</accession>
<comment type="catalytic activity">
    <reaction evidence="1 13">
        <text>Hydrolysis of terminal, non-reducing beta-D-glucosyl residues with release of beta-D-glucose.</text>
        <dbReference type="EC" id="3.2.1.21"/>
    </reaction>
</comment>
<evidence type="ECO:0000256" key="7">
    <source>
        <dbReference type="ARBA" id="ARBA00023277"/>
    </source>
</evidence>
<reference evidence="14 15" key="1">
    <citation type="journal article" date="2015" name="MBio">
        <title>Genome-Resolved Metagenomic Analysis Reveals Roles for Candidate Phyla and Other Microbial Community Members in Biogeochemical Transformations in Oil Reservoirs.</title>
        <authorList>
            <person name="Hu P."/>
            <person name="Tom L."/>
            <person name="Singh A."/>
            <person name="Thomas B.C."/>
            <person name="Baker B.J."/>
            <person name="Piceno Y.M."/>
            <person name="Andersen G.L."/>
            <person name="Banfield J.F."/>
        </authorList>
    </citation>
    <scope>NUCLEOTIDE SEQUENCE [LARGE SCALE GENOMIC DNA]</scope>
    <source>
        <strain evidence="14">46_26</strain>
    </source>
</reference>
<dbReference type="InterPro" id="IPR033132">
    <property type="entry name" value="GH_1_N_CS"/>
</dbReference>
<dbReference type="InterPro" id="IPR001360">
    <property type="entry name" value="Glyco_hydro_1"/>
</dbReference>
<evidence type="ECO:0000256" key="6">
    <source>
        <dbReference type="ARBA" id="ARBA00023001"/>
    </source>
</evidence>
<dbReference type="PRINTS" id="PR00131">
    <property type="entry name" value="GLHYDRLASE1"/>
</dbReference>
<dbReference type="Proteomes" id="UP000058636">
    <property type="component" value="Unassembled WGS sequence"/>
</dbReference>
<evidence type="ECO:0000256" key="13">
    <source>
        <dbReference type="RuleBase" id="RU361175"/>
    </source>
</evidence>
<keyword evidence="8 13" id="KW-0326">Glycosidase</keyword>
<feature type="binding site" evidence="11">
    <location>
        <position position="295"/>
    </location>
    <ligand>
        <name>substrate</name>
    </ligand>
</feature>
<comment type="caution">
    <text evidence="14">The sequence shown here is derived from an EMBL/GenBank/DDBJ whole genome shotgun (WGS) entry which is preliminary data.</text>
</comment>
<keyword evidence="5 13" id="KW-0378">Hydrolase</keyword>
<dbReference type="InterPro" id="IPR017853">
    <property type="entry name" value="GH"/>
</dbReference>
<dbReference type="FunFam" id="3.20.20.80:FF:000004">
    <property type="entry name" value="Beta-glucosidase 6-phospho-beta-glucosidase"/>
    <property type="match status" value="1"/>
</dbReference>
<organism evidence="14 15">
    <name type="scientific">Thermotoga petrophila</name>
    <dbReference type="NCBI Taxonomy" id="93929"/>
    <lineage>
        <taxon>Bacteria</taxon>
        <taxon>Thermotogati</taxon>
        <taxon>Thermotogota</taxon>
        <taxon>Thermotogae</taxon>
        <taxon>Thermotogales</taxon>
        <taxon>Thermotogaceae</taxon>
        <taxon>Thermotoga</taxon>
    </lineage>
</organism>
<dbReference type="EMBL" id="LGFG01000069">
    <property type="protein sequence ID" value="KUK22971.1"/>
    <property type="molecule type" value="Genomic_DNA"/>
</dbReference>
<dbReference type="AlphaFoldDB" id="A0A117L2T0"/>
<dbReference type="Gene3D" id="3.20.20.80">
    <property type="entry name" value="Glycosidases"/>
    <property type="match status" value="1"/>
</dbReference>
<dbReference type="PANTHER" id="PTHR10353:SF36">
    <property type="entry name" value="LP05116P"/>
    <property type="match status" value="1"/>
</dbReference>
<dbReference type="SUPFAM" id="SSF51445">
    <property type="entry name" value="(Trans)glycosidases"/>
    <property type="match status" value="1"/>
</dbReference>
<evidence type="ECO:0000256" key="3">
    <source>
        <dbReference type="ARBA" id="ARBA00010838"/>
    </source>
</evidence>
<protein>
    <recommendedName>
        <fullName evidence="4 13">Beta-glucosidase</fullName>
        <ecNumber evidence="4 13">3.2.1.21</ecNumber>
    </recommendedName>
</protein>
<keyword evidence="7" id="KW-0119">Carbohydrate metabolism</keyword>
<dbReference type="PROSITE" id="PS00572">
    <property type="entry name" value="GLYCOSYL_HYDROL_F1_1"/>
    <property type="match status" value="1"/>
</dbReference>
<keyword evidence="9" id="KW-0624">Polysaccharide degradation</keyword>
<dbReference type="PROSITE" id="PS00653">
    <property type="entry name" value="GLYCOSYL_HYDROL_F1_2"/>
    <property type="match status" value="1"/>
</dbReference>
<evidence type="ECO:0000256" key="5">
    <source>
        <dbReference type="ARBA" id="ARBA00022801"/>
    </source>
</evidence>
<dbReference type="GO" id="GO:0030245">
    <property type="term" value="P:cellulose catabolic process"/>
    <property type="evidence" value="ECO:0007669"/>
    <property type="project" value="UniProtKB-KW"/>
</dbReference>
<evidence type="ECO:0000256" key="9">
    <source>
        <dbReference type="ARBA" id="ARBA00023326"/>
    </source>
</evidence>
<feature type="binding site" evidence="11">
    <location>
        <begin position="405"/>
        <end position="406"/>
    </location>
    <ligand>
        <name>substrate</name>
    </ligand>
</feature>
<evidence type="ECO:0000313" key="14">
    <source>
        <dbReference type="EMBL" id="KUK22971.1"/>
    </source>
</evidence>
<name>A0A117L2T0_9THEM</name>
<comment type="similarity">
    <text evidence="3 13">Belongs to the glycosyl hydrolase 1 family.</text>
</comment>
<evidence type="ECO:0000256" key="10">
    <source>
        <dbReference type="PIRSR" id="PIRSR617736-1"/>
    </source>
</evidence>
<dbReference type="GO" id="GO:0005829">
    <property type="term" value="C:cytosol"/>
    <property type="evidence" value="ECO:0007669"/>
    <property type="project" value="TreeGrafter"/>
</dbReference>
<dbReference type="NCBIfam" id="TIGR03356">
    <property type="entry name" value="BGL"/>
    <property type="match status" value="1"/>
</dbReference>
<dbReference type="EC" id="3.2.1.21" evidence="4 13"/>
<dbReference type="InterPro" id="IPR017736">
    <property type="entry name" value="Glyco_hydro_1_beta-glucosidase"/>
</dbReference>
<dbReference type="InterPro" id="IPR018120">
    <property type="entry name" value="Glyco_hydro_1_AS"/>
</dbReference>
<proteinExistence type="inferred from homology"/>
<feature type="binding site" evidence="11">
    <location>
        <position position="121"/>
    </location>
    <ligand>
        <name>substrate</name>
    </ligand>
</feature>
<comment type="pathway">
    <text evidence="2">Glycan metabolism; cellulose degradation.</text>
</comment>
<evidence type="ECO:0000256" key="4">
    <source>
        <dbReference type="ARBA" id="ARBA00012744"/>
    </source>
</evidence>
<gene>
    <name evidence="14" type="ORF">XD57_0932</name>
</gene>
<evidence type="ECO:0000256" key="12">
    <source>
        <dbReference type="PROSITE-ProRule" id="PRU10055"/>
    </source>
</evidence>
<dbReference type="GO" id="GO:0008422">
    <property type="term" value="F:beta-glucosidase activity"/>
    <property type="evidence" value="ECO:0007669"/>
    <property type="project" value="UniProtKB-EC"/>
</dbReference>
<feature type="binding site" evidence="11">
    <location>
        <position position="398"/>
    </location>
    <ligand>
        <name>substrate</name>
    </ligand>
</feature>
<keyword evidence="6" id="KW-0136">Cellulose degradation</keyword>
<dbReference type="Pfam" id="PF00232">
    <property type="entry name" value="Glyco_hydro_1"/>
    <property type="match status" value="1"/>
</dbReference>
<feature type="active site" description="Nucleophile" evidence="10 12">
    <location>
        <position position="351"/>
    </location>
</feature>